<keyword evidence="2" id="KW-1133">Transmembrane helix</keyword>
<accession>Q9XXK9</accession>
<proteinExistence type="predicted"/>
<feature type="region of interest" description="Disordered" evidence="1">
    <location>
        <begin position="65"/>
        <end position="88"/>
    </location>
</feature>
<evidence type="ECO:0000256" key="1">
    <source>
        <dbReference type="SAM" id="MobiDB-lite"/>
    </source>
</evidence>
<dbReference type="PIR" id="T20081">
    <property type="entry name" value="T20081"/>
</dbReference>
<gene>
    <name evidence="3 5" type="primary">mec-19</name>
    <name evidence="5" type="ORF">C49G9.1</name>
    <name evidence="3" type="ORF">CELE_C49G9.1</name>
</gene>
<dbReference type="KEGG" id="cel:CELE_C49G9.1"/>
<sequence>MGGGSGLLINSNRRKGSSSGFGCEGWFCDLMDGAMVMLVVMVIATALIGCLKACLCKKQKQLLREPKPTSEAAQEVPNGPELPQISEAPPPMLPVVIVLENPPEYAENDQYMPPAYCTLRFNNDEEAQI</sequence>
<evidence type="ECO:0000313" key="5">
    <source>
        <dbReference type="WormBase" id="C49G9.1"/>
    </source>
</evidence>
<dbReference type="AGR" id="WB:WBGene00008216"/>
<keyword evidence="2" id="KW-0472">Membrane</keyword>
<keyword evidence="4" id="KW-1185">Reference proteome</keyword>
<evidence type="ECO:0000313" key="3">
    <source>
        <dbReference type="EMBL" id="CAA18634.1"/>
    </source>
</evidence>
<dbReference type="InParanoid" id="Q9XXK9"/>
<dbReference type="Proteomes" id="UP000001940">
    <property type="component" value="Chromosome I"/>
</dbReference>
<dbReference type="UCSC" id="C49G9.1">
    <property type="organism name" value="c. elegans"/>
</dbReference>
<name>Q9XXK9_CAEEL</name>
<evidence type="ECO:0000256" key="2">
    <source>
        <dbReference type="SAM" id="Phobius"/>
    </source>
</evidence>
<dbReference type="PaxDb" id="6239-C49G9.1"/>
<dbReference type="Bgee" id="WBGene00008216">
    <property type="expression patterns" value="Expressed in material anatomical entity and 2 other cell types or tissues"/>
</dbReference>
<dbReference type="RefSeq" id="NP_493186.1">
    <property type="nucleotide sequence ID" value="NM_060785.4"/>
</dbReference>
<reference evidence="3 4" key="1">
    <citation type="journal article" date="1998" name="Science">
        <title>Genome sequence of the nematode C. elegans: a platform for investigating biology.</title>
        <authorList>
            <consortium name="The C. elegans sequencing consortium"/>
            <person name="Sulson J.E."/>
            <person name="Waterston R."/>
        </authorList>
    </citation>
    <scope>NUCLEOTIDE SEQUENCE [LARGE SCALE GENOMIC DNA]</scope>
    <source>
        <strain evidence="3 4">Bristol N2</strain>
    </source>
</reference>
<dbReference type="eggNOG" id="ENOG502TIJY">
    <property type="taxonomic scope" value="Eukaryota"/>
</dbReference>
<dbReference type="STRING" id="6239.C49G9.1.1"/>
<dbReference type="GeneID" id="183626"/>
<evidence type="ECO:0000313" key="4">
    <source>
        <dbReference type="Proteomes" id="UP000001940"/>
    </source>
</evidence>
<organism evidence="3 4">
    <name type="scientific">Caenorhabditis elegans</name>
    <dbReference type="NCBI Taxonomy" id="6239"/>
    <lineage>
        <taxon>Eukaryota</taxon>
        <taxon>Metazoa</taxon>
        <taxon>Ecdysozoa</taxon>
        <taxon>Nematoda</taxon>
        <taxon>Chromadorea</taxon>
        <taxon>Rhabditida</taxon>
        <taxon>Rhabditina</taxon>
        <taxon>Rhabditomorpha</taxon>
        <taxon>Rhabditoidea</taxon>
        <taxon>Rhabditidae</taxon>
        <taxon>Peloderinae</taxon>
        <taxon>Caenorhabditis</taxon>
    </lineage>
</organism>
<keyword evidence="2" id="KW-0812">Transmembrane</keyword>
<feature type="transmembrane region" description="Helical" evidence="2">
    <location>
        <begin position="34"/>
        <end position="55"/>
    </location>
</feature>
<dbReference type="EMBL" id="BX284601">
    <property type="protein sequence ID" value="CAA18634.1"/>
    <property type="molecule type" value="Genomic_DNA"/>
</dbReference>
<protein>
    <submittedName>
        <fullName evidence="3">Uncharacterized protein</fullName>
    </submittedName>
</protein>
<dbReference type="WormBase" id="C49G9.1">
    <property type="protein sequence ID" value="CE18555"/>
    <property type="gene ID" value="WBGene00008216"/>
    <property type="gene designation" value="mec-19"/>
</dbReference>
<dbReference type="OMA" id="GSEFGCT"/>
<dbReference type="OrthoDB" id="5803739at2759"/>
<dbReference type="CTD" id="183626"/>
<dbReference type="AlphaFoldDB" id="Q9XXK9"/>
<dbReference type="FunCoup" id="Q9XXK9">
    <property type="interactions" value="837"/>
</dbReference>
<dbReference type="HOGENOM" id="CLU_1950719_0_0_1"/>